<dbReference type="GO" id="GO:0005829">
    <property type="term" value="C:cytosol"/>
    <property type="evidence" value="ECO:0007669"/>
    <property type="project" value="TreeGrafter"/>
</dbReference>
<evidence type="ECO:0000256" key="2">
    <source>
        <dbReference type="ARBA" id="ARBA00022563"/>
    </source>
</evidence>
<keyword evidence="7 11" id="KW-0560">Oxidoreductase</keyword>
<comment type="caution">
    <text evidence="11">Lacks conserved residue(s) required for the propagation of feature annotation.</text>
</comment>
<feature type="binding site" evidence="11">
    <location>
        <position position="230"/>
    </location>
    <ligand>
        <name>NADP(+)</name>
        <dbReference type="ChEBI" id="CHEBI:58349"/>
    </ligand>
</feature>
<evidence type="ECO:0000256" key="1">
    <source>
        <dbReference type="ARBA" id="ARBA00004777"/>
    </source>
</evidence>
<dbReference type="OrthoDB" id="9803580at2"/>
<comment type="pathway">
    <text evidence="1 11">One-carbon metabolism; tetrahydrofolate interconversion.</text>
</comment>
<evidence type="ECO:0000256" key="3">
    <source>
        <dbReference type="ARBA" id="ARBA00022605"/>
    </source>
</evidence>
<dbReference type="RefSeq" id="WP_008859412.1">
    <property type="nucleotide sequence ID" value="NZ_JH591187.1"/>
</dbReference>
<evidence type="ECO:0000256" key="7">
    <source>
        <dbReference type="ARBA" id="ARBA00023002"/>
    </source>
</evidence>
<dbReference type="Gene3D" id="3.40.50.720">
    <property type="entry name" value="NAD(P)-binding Rossmann-like Domain"/>
    <property type="match status" value="1"/>
</dbReference>
<evidence type="ECO:0000256" key="11">
    <source>
        <dbReference type="HAMAP-Rule" id="MF_01576"/>
    </source>
</evidence>
<dbReference type="Pfam" id="PF00763">
    <property type="entry name" value="THF_DHG_CYH"/>
    <property type="match status" value="1"/>
</dbReference>
<dbReference type="EC" id="3.5.4.9" evidence="11"/>
<proteinExistence type="inferred from homology"/>
<comment type="catalytic activity">
    <reaction evidence="11">
        <text>(6R)-5,10-methenyltetrahydrofolate + H2O = (6R)-10-formyltetrahydrofolate + H(+)</text>
        <dbReference type="Rhea" id="RHEA:23700"/>
        <dbReference type="ChEBI" id="CHEBI:15377"/>
        <dbReference type="ChEBI" id="CHEBI:15378"/>
        <dbReference type="ChEBI" id="CHEBI:57455"/>
        <dbReference type="ChEBI" id="CHEBI:195366"/>
        <dbReference type="EC" id="3.5.4.9"/>
    </reaction>
</comment>
<gene>
    <name evidence="11" type="primary">folD</name>
    <name evidence="14" type="ORF">HMPREF9453_00916</name>
</gene>
<comment type="function">
    <text evidence="11">Catalyzes the oxidation of 5,10-methylenetetrahydrofolate to 5,10-methenyltetrahydrofolate and then the hydrolysis of 5,10-methenyltetrahydrofolate to 10-formyltetrahydrofolate.</text>
</comment>
<dbReference type="SUPFAM" id="SSF51735">
    <property type="entry name" value="NAD(P)-binding Rossmann-fold domains"/>
    <property type="match status" value="1"/>
</dbReference>
<evidence type="ECO:0000259" key="12">
    <source>
        <dbReference type="Pfam" id="PF00763"/>
    </source>
</evidence>
<keyword evidence="10 11" id="KW-0511">Multifunctional enzyme</keyword>
<comment type="catalytic activity">
    <reaction evidence="11">
        <text>(6R)-5,10-methylene-5,6,7,8-tetrahydrofolate + NADP(+) = (6R)-5,10-methenyltetrahydrofolate + NADPH</text>
        <dbReference type="Rhea" id="RHEA:22812"/>
        <dbReference type="ChEBI" id="CHEBI:15636"/>
        <dbReference type="ChEBI" id="CHEBI:57455"/>
        <dbReference type="ChEBI" id="CHEBI:57783"/>
        <dbReference type="ChEBI" id="CHEBI:58349"/>
        <dbReference type="EC" id="1.5.1.5"/>
    </reaction>
</comment>
<dbReference type="InterPro" id="IPR000672">
    <property type="entry name" value="THF_DH/CycHdrlase"/>
</dbReference>
<evidence type="ECO:0000256" key="5">
    <source>
        <dbReference type="ARBA" id="ARBA00022801"/>
    </source>
</evidence>
<dbReference type="EC" id="1.5.1.5" evidence="11"/>
<evidence type="ECO:0000313" key="14">
    <source>
        <dbReference type="EMBL" id="EHO63216.1"/>
    </source>
</evidence>
<comment type="caution">
    <text evidence="14">The sequence shown here is derived from an EMBL/GenBank/DDBJ whole genome shotgun (WGS) entry which is preliminary data.</text>
</comment>
<dbReference type="HAMAP" id="MF_01576">
    <property type="entry name" value="THF_DHG_CYH"/>
    <property type="match status" value="1"/>
</dbReference>
<accession>H1CZX8</accession>
<evidence type="ECO:0000256" key="4">
    <source>
        <dbReference type="ARBA" id="ARBA00022755"/>
    </source>
</evidence>
<reference evidence="14 15" key="1">
    <citation type="submission" date="2011-11" db="EMBL/GenBank/DDBJ databases">
        <title>The Genome Sequence of Dialister succinatiphilus YIT 11850.</title>
        <authorList>
            <consortium name="The Broad Institute Genome Sequencing Platform"/>
            <person name="Earl A."/>
            <person name="Ward D."/>
            <person name="Feldgarden M."/>
            <person name="Gevers D."/>
            <person name="Morotomi M."/>
            <person name="Young S.K."/>
            <person name="Zeng Q."/>
            <person name="Gargeya S."/>
            <person name="Fitzgerald M."/>
            <person name="Haas B."/>
            <person name="Abouelleil A."/>
            <person name="Alvarado L."/>
            <person name="Arachchi H.M."/>
            <person name="Berlin A."/>
            <person name="Brown A."/>
            <person name="Chapman S.B."/>
            <person name="Dunbar C."/>
            <person name="Gearin G."/>
            <person name="Goldberg J."/>
            <person name="Griggs A."/>
            <person name="Gujja S."/>
            <person name="Heiman D."/>
            <person name="Howarth C."/>
            <person name="Lui A."/>
            <person name="MacDonald P.J.P."/>
            <person name="Montmayeur A."/>
            <person name="Murphy C."/>
            <person name="Neiman D."/>
            <person name="Pearson M."/>
            <person name="Priest M."/>
            <person name="Roberts A."/>
            <person name="Saif S."/>
            <person name="Shea T."/>
            <person name="Sisk P."/>
            <person name="Stolte C."/>
            <person name="Sykes S."/>
            <person name="Wortman J."/>
            <person name="Nusbaum C."/>
            <person name="Birren B."/>
        </authorList>
    </citation>
    <scope>NUCLEOTIDE SEQUENCE [LARGE SCALE GENOMIC DNA]</scope>
    <source>
        <strain evidence="14 15">YIT 11850</strain>
    </source>
</reference>
<keyword evidence="8 11" id="KW-0368">Histidine biosynthesis</keyword>
<dbReference type="PATRIC" id="fig|742743.3.peg.938"/>
<keyword evidence="3 11" id="KW-0028">Amino-acid biosynthesis</keyword>
<dbReference type="GO" id="GO:0035999">
    <property type="term" value="P:tetrahydrofolate interconversion"/>
    <property type="evidence" value="ECO:0007669"/>
    <property type="project" value="UniProtKB-UniRule"/>
</dbReference>
<sequence length="281" mass="29739">MADILDGKETAASLEKVLRARLAALREKHYEPKLAVILAGNSKPSAMYAAFMQKVAKGYGIESEIFRESEDITEEELGSLITDLSHDREITGILMMMPLPAGIDSEKMIALINPDKDVDGLTDTNAGRLFAGKDGLFGCTPRAVMAILDHYGINPDGKKAVIIGRSNVIGKPVSLMLLKKNATVTICHSHTKNLKEITREADILVAALGHAGAVTADMVKPGAVVIDVGINRVNGKTVGDVDYEPVSRVAGAITPVPGGVGSVTTAMVIENIITAGEKQAK</sequence>
<organism evidence="14 15">
    <name type="scientific">Dialister succinatiphilus YIT 11850</name>
    <dbReference type="NCBI Taxonomy" id="742743"/>
    <lineage>
        <taxon>Bacteria</taxon>
        <taxon>Bacillati</taxon>
        <taxon>Bacillota</taxon>
        <taxon>Negativicutes</taxon>
        <taxon>Veillonellales</taxon>
        <taxon>Veillonellaceae</taxon>
        <taxon>Dialister</taxon>
    </lineage>
</organism>
<evidence type="ECO:0000256" key="6">
    <source>
        <dbReference type="ARBA" id="ARBA00022857"/>
    </source>
</evidence>
<keyword evidence="6 11" id="KW-0521">NADP</keyword>
<dbReference type="GO" id="GO:0004477">
    <property type="term" value="F:methenyltetrahydrofolate cyclohydrolase activity"/>
    <property type="evidence" value="ECO:0007669"/>
    <property type="project" value="UniProtKB-UniRule"/>
</dbReference>
<dbReference type="GO" id="GO:0009086">
    <property type="term" value="P:methionine biosynthetic process"/>
    <property type="evidence" value="ECO:0007669"/>
    <property type="project" value="UniProtKB-KW"/>
</dbReference>
<dbReference type="Pfam" id="PF02882">
    <property type="entry name" value="THF_DHG_CYH_C"/>
    <property type="match status" value="1"/>
</dbReference>
<dbReference type="eggNOG" id="COG0190">
    <property type="taxonomic scope" value="Bacteria"/>
</dbReference>
<feature type="domain" description="Tetrahydrofolate dehydrogenase/cyclohydrolase NAD(P)-binding" evidence="13">
    <location>
        <begin position="139"/>
        <end position="279"/>
    </location>
</feature>
<evidence type="ECO:0000259" key="13">
    <source>
        <dbReference type="Pfam" id="PF02882"/>
    </source>
</evidence>
<dbReference type="InterPro" id="IPR020630">
    <property type="entry name" value="THF_DH/CycHdrlase_cat_dom"/>
</dbReference>
<evidence type="ECO:0000256" key="9">
    <source>
        <dbReference type="ARBA" id="ARBA00023167"/>
    </source>
</evidence>
<dbReference type="STRING" id="742743.HMPREF9453_00916"/>
<evidence type="ECO:0000256" key="8">
    <source>
        <dbReference type="ARBA" id="ARBA00023102"/>
    </source>
</evidence>
<feature type="domain" description="Tetrahydrofolate dehydrogenase/cyclohydrolase catalytic" evidence="12">
    <location>
        <begin position="5"/>
        <end position="119"/>
    </location>
</feature>
<dbReference type="Gene3D" id="3.40.50.10860">
    <property type="entry name" value="Leucine Dehydrogenase, chain A, domain 1"/>
    <property type="match status" value="1"/>
</dbReference>
<feature type="binding site" evidence="11">
    <location>
        <begin position="164"/>
        <end position="166"/>
    </location>
    <ligand>
        <name>NADP(+)</name>
        <dbReference type="ChEBI" id="CHEBI:58349"/>
    </ligand>
</feature>
<dbReference type="InterPro" id="IPR020631">
    <property type="entry name" value="THF_DH/CycHdrlase_NAD-bd_dom"/>
</dbReference>
<name>H1CZX8_9FIRM</name>
<dbReference type="HOGENOM" id="CLU_034045_2_1_9"/>
<dbReference type="CDD" id="cd01080">
    <property type="entry name" value="NAD_bind_m-THF_DH_Cyclohyd"/>
    <property type="match status" value="1"/>
</dbReference>
<comment type="similarity">
    <text evidence="11">Belongs to the tetrahydrofolate dehydrogenase/cyclohydrolase family.</text>
</comment>
<dbReference type="GO" id="GO:0000105">
    <property type="term" value="P:L-histidine biosynthetic process"/>
    <property type="evidence" value="ECO:0007669"/>
    <property type="project" value="UniProtKB-KW"/>
</dbReference>
<protein>
    <recommendedName>
        <fullName evidence="11">Bifunctional protein FolD</fullName>
    </recommendedName>
    <domain>
        <recommendedName>
            <fullName evidence="11">Methylenetetrahydrofolate dehydrogenase</fullName>
            <ecNumber evidence="11">1.5.1.5</ecNumber>
        </recommendedName>
    </domain>
    <domain>
        <recommendedName>
            <fullName evidence="11">Methenyltetrahydrofolate cyclohydrolase</fullName>
            <ecNumber evidence="11">3.5.4.9</ecNumber>
        </recommendedName>
    </domain>
</protein>
<evidence type="ECO:0000256" key="10">
    <source>
        <dbReference type="ARBA" id="ARBA00023268"/>
    </source>
</evidence>
<dbReference type="PANTHER" id="PTHR48099">
    <property type="entry name" value="C-1-TETRAHYDROFOLATE SYNTHASE, CYTOPLASMIC-RELATED"/>
    <property type="match status" value="1"/>
</dbReference>
<keyword evidence="15" id="KW-1185">Reference proteome</keyword>
<keyword evidence="5 11" id="KW-0378">Hydrolase</keyword>
<dbReference type="SUPFAM" id="SSF53223">
    <property type="entry name" value="Aminoacid dehydrogenase-like, N-terminal domain"/>
    <property type="match status" value="1"/>
</dbReference>
<evidence type="ECO:0000313" key="15">
    <source>
        <dbReference type="Proteomes" id="UP000003277"/>
    </source>
</evidence>
<dbReference type="GO" id="GO:0004488">
    <property type="term" value="F:methylenetetrahydrofolate dehydrogenase (NADP+) activity"/>
    <property type="evidence" value="ECO:0007669"/>
    <property type="project" value="UniProtKB-UniRule"/>
</dbReference>
<dbReference type="PANTHER" id="PTHR48099:SF5">
    <property type="entry name" value="C-1-TETRAHYDROFOLATE SYNTHASE, CYTOPLASMIC"/>
    <property type="match status" value="1"/>
</dbReference>
<dbReference type="InterPro" id="IPR046346">
    <property type="entry name" value="Aminoacid_DH-like_N_sf"/>
</dbReference>
<keyword evidence="9 11" id="KW-0486">Methionine biosynthesis</keyword>
<dbReference type="Proteomes" id="UP000003277">
    <property type="component" value="Unassembled WGS sequence"/>
</dbReference>
<dbReference type="FunFam" id="3.40.50.720:FF:000094">
    <property type="entry name" value="Bifunctional protein FolD"/>
    <property type="match status" value="1"/>
</dbReference>
<dbReference type="PRINTS" id="PR00085">
    <property type="entry name" value="THFDHDRGNASE"/>
</dbReference>
<dbReference type="GO" id="GO:0006164">
    <property type="term" value="P:purine nucleotide biosynthetic process"/>
    <property type="evidence" value="ECO:0007669"/>
    <property type="project" value="UniProtKB-KW"/>
</dbReference>
<keyword evidence="2 11" id="KW-0554">One-carbon metabolism</keyword>
<dbReference type="UniPathway" id="UPA00193"/>
<comment type="subunit">
    <text evidence="11">Homodimer.</text>
</comment>
<dbReference type="EMBL" id="ADLT01000019">
    <property type="protein sequence ID" value="EHO63216.1"/>
    <property type="molecule type" value="Genomic_DNA"/>
</dbReference>
<keyword evidence="4 11" id="KW-0658">Purine biosynthesis</keyword>
<dbReference type="AlphaFoldDB" id="H1CZX8"/>
<dbReference type="InterPro" id="IPR036291">
    <property type="entry name" value="NAD(P)-bd_dom_sf"/>
</dbReference>